<evidence type="ECO:0000313" key="3">
    <source>
        <dbReference type="Proteomes" id="UP000481861"/>
    </source>
</evidence>
<gene>
    <name evidence="2" type="ORF">BDV95DRAFT_595561</name>
</gene>
<name>A0A7C8ICW0_9PLEO</name>
<feature type="compositionally biased region" description="Acidic residues" evidence="1">
    <location>
        <begin position="173"/>
        <end position="182"/>
    </location>
</feature>
<dbReference type="Proteomes" id="UP000481861">
    <property type="component" value="Unassembled WGS sequence"/>
</dbReference>
<feature type="compositionally biased region" description="Low complexity" evidence="1">
    <location>
        <begin position="1"/>
        <end position="22"/>
    </location>
</feature>
<feature type="compositionally biased region" description="Basic and acidic residues" evidence="1">
    <location>
        <begin position="31"/>
        <end position="49"/>
    </location>
</feature>
<dbReference type="EMBL" id="JAADJZ010000013">
    <property type="protein sequence ID" value="KAF2870890.1"/>
    <property type="molecule type" value="Genomic_DNA"/>
</dbReference>
<reference evidence="2 3" key="1">
    <citation type="submission" date="2020-01" db="EMBL/GenBank/DDBJ databases">
        <authorList>
            <consortium name="DOE Joint Genome Institute"/>
            <person name="Haridas S."/>
            <person name="Albert R."/>
            <person name="Binder M."/>
            <person name="Bloem J."/>
            <person name="Labutti K."/>
            <person name="Salamov A."/>
            <person name="Andreopoulos B."/>
            <person name="Baker S.E."/>
            <person name="Barry K."/>
            <person name="Bills G."/>
            <person name="Bluhm B.H."/>
            <person name="Cannon C."/>
            <person name="Castanera R."/>
            <person name="Culley D.E."/>
            <person name="Daum C."/>
            <person name="Ezra D."/>
            <person name="Gonzalez J.B."/>
            <person name="Henrissat B."/>
            <person name="Kuo A."/>
            <person name="Liang C."/>
            <person name="Lipzen A."/>
            <person name="Lutzoni F."/>
            <person name="Magnuson J."/>
            <person name="Mondo S."/>
            <person name="Nolan M."/>
            <person name="Ohm R."/>
            <person name="Pangilinan J."/>
            <person name="Park H.-J.H."/>
            <person name="Ramirez L."/>
            <person name="Alfaro M."/>
            <person name="Sun H."/>
            <person name="Tritt A."/>
            <person name="Yoshinaga Y."/>
            <person name="Zwiers L.-H.L."/>
            <person name="Turgeon B.G."/>
            <person name="Goodwin S.B."/>
            <person name="Spatafora J.W."/>
            <person name="Crous P.W."/>
            <person name="Grigoriev I.V."/>
        </authorList>
    </citation>
    <scope>NUCLEOTIDE SEQUENCE [LARGE SCALE GENOMIC DNA]</scope>
    <source>
        <strain evidence="2 3">CBS 611.86</strain>
    </source>
</reference>
<comment type="caution">
    <text evidence="2">The sequence shown here is derived from an EMBL/GenBank/DDBJ whole genome shotgun (WGS) entry which is preliminary data.</text>
</comment>
<organism evidence="2 3">
    <name type="scientific">Massariosphaeria phaeospora</name>
    <dbReference type="NCBI Taxonomy" id="100035"/>
    <lineage>
        <taxon>Eukaryota</taxon>
        <taxon>Fungi</taxon>
        <taxon>Dikarya</taxon>
        <taxon>Ascomycota</taxon>
        <taxon>Pezizomycotina</taxon>
        <taxon>Dothideomycetes</taxon>
        <taxon>Pleosporomycetidae</taxon>
        <taxon>Pleosporales</taxon>
        <taxon>Pleosporales incertae sedis</taxon>
        <taxon>Massariosphaeria</taxon>
    </lineage>
</organism>
<feature type="compositionally biased region" description="Basic and acidic residues" evidence="1">
    <location>
        <begin position="111"/>
        <end position="139"/>
    </location>
</feature>
<evidence type="ECO:0000313" key="2">
    <source>
        <dbReference type="EMBL" id="KAF2870890.1"/>
    </source>
</evidence>
<proteinExistence type="predicted"/>
<protein>
    <submittedName>
        <fullName evidence="2">Uncharacterized protein</fullName>
    </submittedName>
</protein>
<accession>A0A7C8ICW0</accession>
<feature type="region of interest" description="Disordered" evidence="1">
    <location>
        <begin position="1"/>
        <end position="66"/>
    </location>
</feature>
<sequence>MSTPNPSAPQQAQPTTTITQTSHEIAQQKQDNNRFTRAERRQFTKEKKTTTQQGKKPAGPAHQHGEIKFLDMEDLISFLAEVRDKFVPYRAGDLAKVLRNRRPAKPAPKPVDTEKAEKQREKNKARAEERKKAWEEKKATRAALAQAAEGAAAAEGSAPAAPAPVVEQQPLPDFDEINFDDF</sequence>
<keyword evidence="3" id="KW-1185">Reference proteome</keyword>
<dbReference type="AlphaFoldDB" id="A0A7C8ICW0"/>
<feature type="compositionally biased region" description="Low complexity" evidence="1">
    <location>
        <begin position="141"/>
        <end position="172"/>
    </location>
</feature>
<evidence type="ECO:0000256" key="1">
    <source>
        <dbReference type="SAM" id="MobiDB-lite"/>
    </source>
</evidence>
<feature type="region of interest" description="Disordered" evidence="1">
    <location>
        <begin position="98"/>
        <end position="182"/>
    </location>
</feature>